<evidence type="ECO:0000256" key="8">
    <source>
        <dbReference type="ARBA" id="ARBA00023136"/>
    </source>
</evidence>
<evidence type="ECO:0000256" key="12">
    <source>
        <dbReference type="ARBA" id="ARBA00023288"/>
    </source>
</evidence>
<accession>A0A356LD52</accession>
<evidence type="ECO:0000256" key="11">
    <source>
        <dbReference type="ARBA" id="ARBA00023237"/>
    </source>
</evidence>
<keyword evidence="10" id="KW-0143">Chaperone</keyword>
<dbReference type="Proteomes" id="UP000264036">
    <property type="component" value="Unassembled WGS sequence"/>
</dbReference>
<dbReference type="AlphaFoldDB" id="A0A356LD52"/>
<keyword evidence="8" id="KW-0472">Membrane</keyword>
<dbReference type="CDD" id="cd16326">
    <property type="entry name" value="LolB"/>
    <property type="match status" value="1"/>
</dbReference>
<comment type="caution">
    <text evidence="14">The sequence shown here is derived from an EMBL/GenBank/DDBJ whole genome shotgun (WGS) entry which is preliminary data.</text>
</comment>
<dbReference type="EMBL" id="DOEK01000009">
    <property type="protein sequence ID" value="HBP28930.1"/>
    <property type="molecule type" value="Genomic_DNA"/>
</dbReference>
<evidence type="ECO:0000313" key="14">
    <source>
        <dbReference type="EMBL" id="HBP28930.1"/>
    </source>
</evidence>
<sequence length="203" mass="21747">MNVRVLHRYIRLTAICLVAATLAACSTVPTQPSTSQAARADGAFERSGRFALTVYDRSAERNRDSVQGGFTWLDTGAVLTLDLTNPLGSTLARVVVADNQAVLTRSNGQRTVAGDPDALVAEVLGSPIPVSGMRNWLKGLRNGQRNGLHTAGQTGAAQGAQTFDEAGWRVNMSDFDSKGPTRLNFERTMAGDRITVRVVTESE</sequence>
<evidence type="ECO:0000256" key="1">
    <source>
        <dbReference type="ARBA" id="ARBA00004459"/>
    </source>
</evidence>
<comment type="subunit">
    <text evidence="3">Monomer.</text>
</comment>
<evidence type="ECO:0000256" key="2">
    <source>
        <dbReference type="ARBA" id="ARBA00009696"/>
    </source>
</evidence>
<keyword evidence="6 13" id="KW-0732">Signal</keyword>
<comment type="subcellular location">
    <subcellularLocation>
        <location evidence="1">Cell outer membrane</location>
        <topology evidence="1">Lipid-anchor</topology>
    </subcellularLocation>
</comment>
<gene>
    <name evidence="14" type="ORF">DD666_05880</name>
</gene>
<evidence type="ECO:0000313" key="15">
    <source>
        <dbReference type="Proteomes" id="UP000264036"/>
    </source>
</evidence>
<keyword evidence="11" id="KW-0998">Cell outer membrane</keyword>
<feature type="signal peptide" evidence="13">
    <location>
        <begin position="1"/>
        <end position="23"/>
    </location>
</feature>
<keyword evidence="7" id="KW-0653">Protein transport</keyword>
<evidence type="ECO:0000256" key="5">
    <source>
        <dbReference type="ARBA" id="ARBA00022448"/>
    </source>
</evidence>
<name>A0A356LD52_9BURK</name>
<dbReference type="SUPFAM" id="SSF89392">
    <property type="entry name" value="Prokaryotic lipoproteins and lipoprotein localization factors"/>
    <property type="match status" value="1"/>
</dbReference>
<evidence type="ECO:0000256" key="10">
    <source>
        <dbReference type="ARBA" id="ARBA00023186"/>
    </source>
</evidence>
<evidence type="ECO:0000256" key="6">
    <source>
        <dbReference type="ARBA" id="ARBA00022729"/>
    </source>
</evidence>
<evidence type="ECO:0000256" key="3">
    <source>
        <dbReference type="ARBA" id="ARBA00011245"/>
    </source>
</evidence>
<evidence type="ECO:0000256" key="7">
    <source>
        <dbReference type="ARBA" id="ARBA00022927"/>
    </source>
</evidence>
<protein>
    <recommendedName>
        <fullName evidence="4">Outer-membrane lipoprotein LolB</fullName>
    </recommendedName>
</protein>
<dbReference type="Pfam" id="PF03550">
    <property type="entry name" value="LolB"/>
    <property type="match status" value="1"/>
</dbReference>
<evidence type="ECO:0000256" key="4">
    <source>
        <dbReference type="ARBA" id="ARBA00016202"/>
    </source>
</evidence>
<comment type="similarity">
    <text evidence="2">Belongs to the LolB family.</text>
</comment>
<reference evidence="14 15" key="1">
    <citation type="journal article" date="2018" name="Nat. Biotechnol.">
        <title>A standardized bacterial taxonomy based on genome phylogeny substantially revises the tree of life.</title>
        <authorList>
            <person name="Parks D.H."/>
            <person name="Chuvochina M."/>
            <person name="Waite D.W."/>
            <person name="Rinke C."/>
            <person name="Skarshewski A."/>
            <person name="Chaumeil P.A."/>
            <person name="Hugenholtz P."/>
        </authorList>
    </citation>
    <scope>NUCLEOTIDE SEQUENCE [LARGE SCALE GENOMIC DNA]</scope>
    <source>
        <strain evidence="14">UBA10707</strain>
    </source>
</reference>
<proteinExistence type="inferred from homology"/>
<organism evidence="14 15">
    <name type="scientific">Advenella kashmirensis</name>
    <dbReference type="NCBI Taxonomy" id="310575"/>
    <lineage>
        <taxon>Bacteria</taxon>
        <taxon>Pseudomonadati</taxon>
        <taxon>Pseudomonadota</taxon>
        <taxon>Betaproteobacteria</taxon>
        <taxon>Burkholderiales</taxon>
        <taxon>Alcaligenaceae</taxon>
    </lineage>
</organism>
<dbReference type="PROSITE" id="PS51257">
    <property type="entry name" value="PROKAR_LIPOPROTEIN"/>
    <property type="match status" value="1"/>
</dbReference>
<dbReference type="InterPro" id="IPR004565">
    <property type="entry name" value="OM_lipoprot_LolB"/>
</dbReference>
<dbReference type="GO" id="GO:0015031">
    <property type="term" value="P:protein transport"/>
    <property type="evidence" value="ECO:0007669"/>
    <property type="project" value="UniProtKB-KW"/>
</dbReference>
<keyword evidence="9" id="KW-0564">Palmitate</keyword>
<dbReference type="GO" id="GO:0009279">
    <property type="term" value="C:cell outer membrane"/>
    <property type="evidence" value="ECO:0007669"/>
    <property type="project" value="UniProtKB-SubCell"/>
</dbReference>
<keyword evidence="12" id="KW-0449">Lipoprotein</keyword>
<evidence type="ECO:0000256" key="13">
    <source>
        <dbReference type="SAM" id="SignalP"/>
    </source>
</evidence>
<dbReference type="Gene3D" id="2.50.20.10">
    <property type="entry name" value="Lipoprotein localisation LolA/LolB/LppX"/>
    <property type="match status" value="1"/>
</dbReference>
<dbReference type="InterPro" id="IPR029046">
    <property type="entry name" value="LolA/LolB/LppX"/>
</dbReference>
<keyword evidence="5" id="KW-0813">Transport</keyword>
<evidence type="ECO:0000256" key="9">
    <source>
        <dbReference type="ARBA" id="ARBA00023139"/>
    </source>
</evidence>
<feature type="chain" id="PRO_5016785456" description="Outer-membrane lipoprotein LolB" evidence="13">
    <location>
        <begin position="24"/>
        <end position="203"/>
    </location>
</feature>